<accession>A0A2S3IHH2</accession>
<protein>
    <submittedName>
        <fullName evidence="2">Uncharacterized protein</fullName>
    </submittedName>
</protein>
<evidence type="ECO:0000313" key="2">
    <source>
        <dbReference type="EMBL" id="PAN44706.1"/>
    </source>
</evidence>
<dbReference type="EMBL" id="CM008054">
    <property type="protein sequence ID" value="PAN44706.1"/>
    <property type="molecule type" value="Genomic_DNA"/>
</dbReference>
<dbReference type="Gramene" id="PAN44706">
    <property type="protein sequence ID" value="PAN44706"/>
    <property type="gene ID" value="PAHAL_9G063200"/>
</dbReference>
<proteinExistence type="predicted"/>
<feature type="compositionally biased region" description="Basic residues" evidence="1">
    <location>
        <begin position="84"/>
        <end position="95"/>
    </location>
</feature>
<feature type="region of interest" description="Disordered" evidence="1">
    <location>
        <begin position="1"/>
        <end position="31"/>
    </location>
</feature>
<dbReference type="Proteomes" id="UP000243499">
    <property type="component" value="Chromosome 9"/>
</dbReference>
<sequence>MRDTHLNTEEYHPPGPRAGTCARASSRPMGTRRGRGFVHAGSRQHLRHGGHGGHLRHRHARHFGHLGHARQLRHRQLRQFRHLGQRRHRHARHLGQRQVGKEAGGVARVSAAAEERGGHDDDERHGEEARDGGHGVDRGAN</sequence>
<name>A0A2S3IHH2_9POAL</name>
<reference evidence="2" key="1">
    <citation type="submission" date="2018-04" db="EMBL/GenBank/DDBJ databases">
        <title>WGS assembly of Panicum hallii.</title>
        <authorList>
            <person name="Lovell J."/>
            <person name="Jenkins J."/>
            <person name="Lowry D."/>
            <person name="Mamidi S."/>
            <person name="Sreedasyam A."/>
            <person name="Weng X."/>
            <person name="Barry K."/>
            <person name="Bonette J."/>
            <person name="Campitelli B."/>
            <person name="Daum C."/>
            <person name="Gordon S."/>
            <person name="Gould B."/>
            <person name="Lipzen A."/>
            <person name="Macqueen A."/>
            <person name="Palacio-Mejia J."/>
            <person name="Plott C."/>
            <person name="Shakirov E."/>
            <person name="Shu S."/>
            <person name="Yoshinaga Y."/>
            <person name="Zane M."/>
            <person name="Rokhsar D."/>
            <person name="Grimwood J."/>
            <person name="Schmutz J."/>
            <person name="Juenger T."/>
        </authorList>
    </citation>
    <scope>NUCLEOTIDE SEQUENCE [LARGE SCALE GENOMIC DNA]</scope>
    <source>
        <strain evidence="2">FIL2</strain>
    </source>
</reference>
<feature type="region of interest" description="Disordered" evidence="1">
    <location>
        <begin position="84"/>
        <end position="141"/>
    </location>
</feature>
<gene>
    <name evidence="2" type="ORF">PAHAL_9G063200</name>
</gene>
<feature type="compositionally biased region" description="Basic and acidic residues" evidence="1">
    <location>
        <begin position="1"/>
        <end position="12"/>
    </location>
</feature>
<dbReference type="AlphaFoldDB" id="A0A2S3IHH2"/>
<feature type="compositionally biased region" description="Basic and acidic residues" evidence="1">
    <location>
        <begin position="113"/>
        <end position="141"/>
    </location>
</feature>
<evidence type="ECO:0000256" key="1">
    <source>
        <dbReference type="SAM" id="MobiDB-lite"/>
    </source>
</evidence>
<organism evidence="2">
    <name type="scientific">Panicum hallii</name>
    <dbReference type="NCBI Taxonomy" id="206008"/>
    <lineage>
        <taxon>Eukaryota</taxon>
        <taxon>Viridiplantae</taxon>
        <taxon>Streptophyta</taxon>
        <taxon>Embryophyta</taxon>
        <taxon>Tracheophyta</taxon>
        <taxon>Spermatophyta</taxon>
        <taxon>Magnoliopsida</taxon>
        <taxon>Liliopsida</taxon>
        <taxon>Poales</taxon>
        <taxon>Poaceae</taxon>
        <taxon>PACMAD clade</taxon>
        <taxon>Panicoideae</taxon>
        <taxon>Panicodae</taxon>
        <taxon>Paniceae</taxon>
        <taxon>Panicinae</taxon>
        <taxon>Panicum</taxon>
        <taxon>Panicum sect. Panicum</taxon>
    </lineage>
</organism>